<organism evidence="7 8">
    <name type="scientific">Populus euphratica</name>
    <name type="common">Euphrates poplar</name>
    <dbReference type="NCBI Taxonomy" id="75702"/>
    <lineage>
        <taxon>Eukaryota</taxon>
        <taxon>Viridiplantae</taxon>
        <taxon>Streptophyta</taxon>
        <taxon>Embryophyta</taxon>
        <taxon>Tracheophyta</taxon>
        <taxon>Spermatophyta</taxon>
        <taxon>Magnoliopsida</taxon>
        <taxon>eudicotyledons</taxon>
        <taxon>Gunneridae</taxon>
        <taxon>Pentapetalae</taxon>
        <taxon>rosids</taxon>
        <taxon>fabids</taxon>
        <taxon>Malpighiales</taxon>
        <taxon>Salicaceae</taxon>
        <taxon>Saliceae</taxon>
        <taxon>Populus</taxon>
    </lineage>
</organism>
<dbReference type="GO" id="GO:0016020">
    <property type="term" value="C:membrane"/>
    <property type="evidence" value="ECO:0007669"/>
    <property type="project" value="UniProtKB-SubCell"/>
</dbReference>
<keyword evidence="6" id="KW-0812">Transmembrane</keyword>
<evidence type="ECO:0000256" key="2">
    <source>
        <dbReference type="ARBA" id="ARBA00022723"/>
    </source>
</evidence>
<dbReference type="Proteomes" id="UP000694918">
    <property type="component" value="Unplaced"/>
</dbReference>
<dbReference type="GeneID" id="105109913"/>
<dbReference type="PANTHER" id="PTHR46151:SF19">
    <property type="entry name" value="NEP1-INTERACTING PROTEIN 1-LIKE ISOFORM X1"/>
    <property type="match status" value="1"/>
</dbReference>
<dbReference type="AlphaFoldDB" id="A0AAJ6T1R7"/>
<dbReference type="GO" id="GO:0008270">
    <property type="term" value="F:zinc ion binding"/>
    <property type="evidence" value="ECO:0007669"/>
    <property type="project" value="UniProtKB-KW"/>
</dbReference>
<evidence type="ECO:0000313" key="7">
    <source>
        <dbReference type="Proteomes" id="UP000694918"/>
    </source>
</evidence>
<reference evidence="8" key="1">
    <citation type="submission" date="2025-08" db="UniProtKB">
        <authorList>
            <consortium name="RefSeq"/>
        </authorList>
    </citation>
    <scope>IDENTIFICATION</scope>
</reference>
<keyword evidence="6" id="KW-1133">Transmembrane helix</keyword>
<evidence type="ECO:0000256" key="1">
    <source>
        <dbReference type="ARBA" id="ARBA00004370"/>
    </source>
</evidence>
<name>A0AAJ6T1R7_POPEU</name>
<keyword evidence="4" id="KW-0862">Zinc</keyword>
<keyword evidence="2" id="KW-0479">Metal-binding</keyword>
<keyword evidence="3" id="KW-0863">Zinc-finger</keyword>
<accession>A0AAJ6T1R7</accession>
<evidence type="ECO:0000313" key="8">
    <source>
        <dbReference type="RefSeq" id="XP_011003083.1"/>
    </source>
</evidence>
<evidence type="ECO:0000256" key="5">
    <source>
        <dbReference type="ARBA" id="ARBA00023136"/>
    </source>
</evidence>
<evidence type="ECO:0000256" key="4">
    <source>
        <dbReference type="ARBA" id="ARBA00022833"/>
    </source>
</evidence>
<sequence length="154" mass="16392">MKVCACPPPPPTPRSSLASIVSSVSLREPCISMLSTIIAKLTCAILTLLSAEVGAILGVLIGAFAGLKTEKGFLHGAITGAANGVILSKKILEILLATWDSNDTVIACFFSLLDSVAYIMSGRYHPQRFNPTKIDEEESEVDIVILVDATYKLI</sequence>
<keyword evidence="5 6" id="KW-0472">Membrane</keyword>
<keyword evidence="7" id="KW-1185">Reference proteome</keyword>
<feature type="transmembrane region" description="Helical" evidence="6">
    <location>
        <begin position="41"/>
        <end position="65"/>
    </location>
</feature>
<evidence type="ECO:0000256" key="3">
    <source>
        <dbReference type="ARBA" id="ARBA00022771"/>
    </source>
</evidence>
<protein>
    <submittedName>
        <fullName evidence="8">NEP1-interacting protein 1-like</fullName>
    </submittedName>
</protein>
<dbReference type="RefSeq" id="XP_011003083.1">
    <property type="nucleotide sequence ID" value="XM_011004781.1"/>
</dbReference>
<evidence type="ECO:0000256" key="6">
    <source>
        <dbReference type="SAM" id="Phobius"/>
    </source>
</evidence>
<gene>
    <name evidence="8" type="primary">LOC105109913</name>
</gene>
<proteinExistence type="predicted"/>
<dbReference type="PANTHER" id="PTHR46151">
    <property type="entry name" value="NEP1-INTERACTING PROTEIN-LIKE 2"/>
    <property type="match status" value="1"/>
</dbReference>
<dbReference type="KEGG" id="peu:105109913"/>
<comment type="subcellular location">
    <subcellularLocation>
        <location evidence="1">Membrane</location>
    </subcellularLocation>
</comment>